<comment type="caution">
    <text evidence="4">The sequence shown here is derived from an EMBL/GenBank/DDBJ whole genome shotgun (WGS) entry which is preliminary data.</text>
</comment>
<dbReference type="EMBL" id="QXFU01001851">
    <property type="protein sequence ID" value="KAE8994424.1"/>
    <property type="molecule type" value="Genomic_DNA"/>
</dbReference>
<organism evidence="4 6">
    <name type="scientific">Phytophthora rubi</name>
    <dbReference type="NCBI Taxonomy" id="129364"/>
    <lineage>
        <taxon>Eukaryota</taxon>
        <taxon>Sar</taxon>
        <taxon>Stramenopiles</taxon>
        <taxon>Oomycota</taxon>
        <taxon>Peronosporomycetes</taxon>
        <taxon>Peronosporales</taxon>
        <taxon>Peronosporaceae</taxon>
        <taxon>Phytophthora</taxon>
    </lineage>
</organism>
<reference evidence="4 6" key="1">
    <citation type="submission" date="2018-08" db="EMBL/GenBank/DDBJ databases">
        <title>Genomic investigation of the strawberry pathogen Phytophthora fragariae indicates pathogenicity is determined by transcriptional variation in three key races.</title>
        <authorList>
            <person name="Adams T.M."/>
            <person name="Armitage A.D."/>
            <person name="Sobczyk M.K."/>
            <person name="Bates H.J."/>
            <person name="Dunwell J.M."/>
            <person name="Nellist C.F."/>
            <person name="Harrison R.J."/>
        </authorList>
    </citation>
    <scope>NUCLEOTIDE SEQUENCE [LARGE SCALE GENOMIC DNA]</scope>
    <source>
        <strain evidence="3 5">SCRP249</strain>
        <strain evidence="2 7">SCRP324</strain>
        <strain evidence="4 6">SCRP333</strain>
    </source>
</reference>
<proteinExistence type="predicted"/>
<dbReference type="AlphaFoldDB" id="A0A6A4DN63"/>
<evidence type="ECO:0000313" key="7">
    <source>
        <dbReference type="Proteomes" id="UP000435112"/>
    </source>
</evidence>
<evidence type="ECO:0000313" key="6">
    <source>
        <dbReference type="Proteomes" id="UP000434957"/>
    </source>
</evidence>
<evidence type="ECO:0000313" key="4">
    <source>
        <dbReference type="EMBL" id="KAE9309785.1"/>
    </source>
</evidence>
<evidence type="ECO:0000313" key="2">
    <source>
        <dbReference type="EMBL" id="KAE8994424.1"/>
    </source>
</evidence>
<dbReference type="Proteomes" id="UP000434957">
    <property type="component" value="Unassembled WGS sequence"/>
</dbReference>
<dbReference type="EMBL" id="QXFT01001814">
    <property type="protein sequence ID" value="KAE9309785.1"/>
    <property type="molecule type" value="Genomic_DNA"/>
</dbReference>
<evidence type="ECO:0000256" key="1">
    <source>
        <dbReference type="SAM" id="Phobius"/>
    </source>
</evidence>
<dbReference type="Proteomes" id="UP000429607">
    <property type="component" value="Unassembled WGS sequence"/>
</dbReference>
<protein>
    <submittedName>
        <fullName evidence="4">Uncharacterized protein</fullName>
    </submittedName>
</protein>
<evidence type="ECO:0000313" key="3">
    <source>
        <dbReference type="EMBL" id="KAE8998368.1"/>
    </source>
</evidence>
<keyword evidence="1" id="KW-1133">Transmembrane helix</keyword>
<keyword evidence="6" id="KW-1185">Reference proteome</keyword>
<dbReference type="OrthoDB" id="89570at2759"/>
<evidence type="ECO:0000313" key="5">
    <source>
        <dbReference type="Proteomes" id="UP000429607"/>
    </source>
</evidence>
<accession>A0A6A4DN63</accession>
<keyword evidence="1" id="KW-0812">Transmembrane</keyword>
<keyword evidence="1" id="KW-0472">Membrane</keyword>
<dbReference type="Proteomes" id="UP000435112">
    <property type="component" value="Unassembled WGS sequence"/>
</dbReference>
<feature type="transmembrane region" description="Helical" evidence="1">
    <location>
        <begin position="55"/>
        <end position="73"/>
    </location>
</feature>
<sequence>MSPDPCDSVRSYGKYRATACGIDSPKSCSSSSIPVRTALKRLGNDEKHASDMKDIIIAMLSFSIFVAAMFLHIPTTNMYYQSHAMSSTSGRASSKDETSMQFTKIETISDVFDWSNGTFVPQGFVTEDYNRKTLPEDERGRVGSLNKVLGARMEPPKQCFLKYYLYVRRQHSEIN</sequence>
<gene>
    <name evidence="3" type="ORF">PR001_g19343</name>
    <name evidence="2" type="ORF">PR002_g19930</name>
    <name evidence="4" type="ORF">PR003_g20429</name>
</gene>
<dbReference type="EMBL" id="QXFV01001787">
    <property type="protein sequence ID" value="KAE8998368.1"/>
    <property type="molecule type" value="Genomic_DNA"/>
</dbReference>
<name>A0A6A4DN63_9STRA</name>